<name>A0A9N7UCZ8_PLEPL</name>
<evidence type="ECO:0000313" key="2">
    <source>
        <dbReference type="Proteomes" id="UP001153269"/>
    </source>
</evidence>
<organism evidence="1 2">
    <name type="scientific">Pleuronectes platessa</name>
    <name type="common">European plaice</name>
    <dbReference type="NCBI Taxonomy" id="8262"/>
    <lineage>
        <taxon>Eukaryota</taxon>
        <taxon>Metazoa</taxon>
        <taxon>Chordata</taxon>
        <taxon>Craniata</taxon>
        <taxon>Vertebrata</taxon>
        <taxon>Euteleostomi</taxon>
        <taxon>Actinopterygii</taxon>
        <taxon>Neopterygii</taxon>
        <taxon>Teleostei</taxon>
        <taxon>Neoteleostei</taxon>
        <taxon>Acanthomorphata</taxon>
        <taxon>Carangaria</taxon>
        <taxon>Pleuronectiformes</taxon>
        <taxon>Pleuronectoidei</taxon>
        <taxon>Pleuronectidae</taxon>
        <taxon>Pleuronectes</taxon>
    </lineage>
</organism>
<accession>A0A9N7UCZ8</accession>
<comment type="caution">
    <text evidence="1">The sequence shown here is derived from an EMBL/GenBank/DDBJ whole genome shotgun (WGS) entry which is preliminary data.</text>
</comment>
<proteinExistence type="predicted"/>
<dbReference type="EMBL" id="CADEAL010001040">
    <property type="protein sequence ID" value="CAB1428317.1"/>
    <property type="molecule type" value="Genomic_DNA"/>
</dbReference>
<reference evidence="1" key="1">
    <citation type="submission" date="2020-03" db="EMBL/GenBank/DDBJ databases">
        <authorList>
            <person name="Weist P."/>
        </authorList>
    </citation>
    <scope>NUCLEOTIDE SEQUENCE</scope>
</reference>
<dbReference type="Proteomes" id="UP001153269">
    <property type="component" value="Unassembled WGS sequence"/>
</dbReference>
<sequence length="124" mass="13829">MAAVSCYLESGEAKIHQTPITLISPEFGTTLAVTANVKFSDLQVGITNCLHWRIHQMPQRKSIIRAELKVVRSPRPELRGERKEREERSVGAIAHGGMWMCASRRWISASIEVNAKHAHCSVAP</sequence>
<evidence type="ECO:0000313" key="1">
    <source>
        <dbReference type="EMBL" id="CAB1428317.1"/>
    </source>
</evidence>
<gene>
    <name evidence="1" type="ORF">PLEPLA_LOCUS16283</name>
</gene>
<keyword evidence="2" id="KW-1185">Reference proteome</keyword>
<protein>
    <submittedName>
        <fullName evidence="1">Uncharacterized protein</fullName>
    </submittedName>
</protein>
<dbReference type="AlphaFoldDB" id="A0A9N7UCZ8"/>